<comment type="caution">
    <text evidence="5">The sequence shown here is derived from an EMBL/GenBank/DDBJ whole genome shotgun (WGS) entry which is preliminary data.</text>
</comment>
<keyword evidence="2" id="KW-0433">Leucine-rich repeat</keyword>
<feature type="region of interest" description="Disordered" evidence="4">
    <location>
        <begin position="221"/>
        <end position="248"/>
    </location>
</feature>
<dbReference type="Gene3D" id="3.80.10.10">
    <property type="entry name" value="Ribonuclease Inhibitor"/>
    <property type="match status" value="2"/>
</dbReference>
<dbReference type="Proteomes" id="UP000192257">
    <property type="component" value="Unassembled WGS sequence"/>
</dbReference>
<dbReference type="GO" id="GO:0005634">
    <property type="term" value="C:nucleus"/>
    <property type="evidence" value="ECO:0007669"/>
    <property type="project" value="TreeGrafter"/>
</dbReference>
<name>A0A1X0NTA0_9TRYP</name>
<dbReference type="InterPro" id="IPR027038">
    <property type="entry name" value="RanGap"/>
</dbReference>
<evidence type="ECO:0000256" key="3">
    <source>
        <dbReference type="ARBA" id="ARBA00022737"/>
    </source>
</evidence>
<evidence type="ECO:0000256" key="4">
    <source>
        <dbReference type="SAM" id="MobiDB-lite"/>
    </source>
</evidence>
<sequence>MEDDAEVAYRRVIEALETATVPPDPDAPSCLMWRLRPSEEAALAMQRYLHPPPRWGLNLSLSSMFLGSEKCISIGRKLILNNTVTTIDLSMCDMQDKGAVEFFSCLKRNKCLKHLNIDGNYIGDKGAIAAAKCIQNLETLHMSCNDIHDEGAIAIASSLRLSSKIKTINLRANRITFYGAYKLIDSLEPVLHRISSEIAENISRRESSFVIEGDETTSISRKSSSRGAFEGNGDIATDNAPEETVETKEINKDSPLEVYNETLHTLWLRENVDIPEEFFKILDTILVKRFPQPPKGLSKKMKKRGKETSKGKGR</sequence>
<dbReference type="Pfam" id="PF13516">
    <property type="entry name" value="LRR_6"/>
    <property type="match status" value="3"/>
</dbReference>
<dbReference type="InterPro" id="IPR032675">
    <property type="entry name" value="LRR_dom_sf"/>
</dbReference>
<dbReference type="InterPro" id="IPR001611">
    <property type="entry name" value="Leu-rich_rpt"/>
</dbReference>
<evidence type="ECO:0000256" key="2">
    <source>
        <dbReference type="ARBA" id="ARBA00022614"/>
    </source>
</evidence>
<dbReference type="GO" id="GO:0048471">
    <property type="term" value="C:perinuclear region of cytoplasm"/>
    <property type="evidence" value="ECO:0007669"/>
    <property type="project" value="TreeGrafter"/>
</dbReference>
<evidence type="ECO:0008006" key="7">
    <source>
        <dbReference type="Google" id="ProtNLM"/>
    </source>
</evidence>
<dbReference type="STRING" id="67003.A0A1X0NTA0"/>
<accession>A0A1X0NTA0</accession>
<dbReference type="GO" id="GO:0005829">
    <property type="term" value="C:cytosol"/>
    <property type="evidence" value="ECO:0007669"/>
    <property type="project" value="TreeGrafter"/>
</dbReference>
<proteinExistence type="predicted"/>
<dbReference type="SMART" id="SM00368">
    <property type="entry name" value="LRR_RI"/>
    <property type="match status" value="4"/>
</dbReference>
<keyword evidence="3" id="KW-0677">Repeat</keyword>
<evidence type="ECO:0000256" key="1">
    <source>
        <dbReference type="ARBA" id="ARBA00022468"/>
    </source>
</evidence>
<dbReference type="SUPFAM" id="SSF52047">
    <property type="entry name" value="RNI-like"/>
    <property type="match status" value="1"/>
</dbReference>
<dbReference type="GO" id="GO:0031267">
    <property type="term" value="F:small GTPase binding"/>
    <property type="evidence" value="ECO:0007669"/>
    <property type="project" value="TreeGrafter"/>
</dbReference>
<dbReference type="GeneID" id="39986458"/>
<dbReference type="VEuPathDB" id="TriTrypDB:TM35_000191800"/>
<evidence type="ECO:0000313" key="6">
    <source>
        <dbReference type="Proteomes" id="UP000192257"/>
    </source>
</evidence>
<organism evidence="5 6">
    <name type="scientific">Trypanosoma theileri</name>
    <dbReference type="NCBI Taxonomy" id="67003"/>
    <lineage>
        <taxon>Eukaryota</taxon>
        <taxon>Discoba</taxon>
        <taxon>Euglenozoa</taxon>
        <taxon>Kinetoplastea</taxon>
        <taxon>Metakinetoplastina</taxon>
        <taxon>Trypanosomatida</taxon>
        <taxon>Trypanosomatidae</taxon>
        <taxon>Trypanosoma</taxon>
    </lineage>
</organism>
<gene>
    <name evidence="5" type="ORF">TM35_000191800</name>
</gene>
<dbReference type="EMBL" id="NBCO01000019">
    <property type="protein sequence ID" value="ORC87936.1"/>
    <property type="molecule type" value="Genomic_DNA"/>
</dbReference>
<keyword evidence="6" id="KW-1185">Reference proteome</keyword>
<protein>
    <recommendedName>
        <fullName evidence="7">Leucine-rich repeat protein (LRRP)</fullName>
    </recommendedName>
</protein>
<feature type="region of interest" description="Disordered" evidence="4">
    <location>
        <begin position="291"/>
        <end position="314"/>
    </location>
</feature>
<dbReference type="RefSeq" id="XP_028882002.1">
    <property type="nucleotide sequence ID" value="XM_029026678.1"/>
</dbReference>
<keyword evidence="1" id="KW-0343">GTPase activation</keyword>
<dbReference type="GO" id="GO:0006913">
    <property type="term" value="P:nucleocytoplasmic transport"/>
    <property type="evidence" value="ECO:0007669"/>
    <property type="project" value="TreeGrafter"/>
</dbReference>
<dbReference type="PANTHER" id="PTHR24113">
    <property type="entry name" value="RAN GTPASE-ACTIVATING PROTEIN 1"/>
    <property type="match status" value="1"/>
</dbReference>
<reference evidence="5 6" key="1">
    <citation type="submission" date="2017-03" db="EMBL/GenBank/DDBJ databases">
        <title>An alternative strategy for trypanosome survival in the mammalian bloodstream revealed through genome and transcriptome analysis of the ubiquitous bovine parasite Trypanosoma (Megatrypanum) theileri.</title>
        <authorList>
            <person name="Kelly S."/>
            <person name="Ivens A."/>
            <person name="Mott A."/>
            <person name="O'Neill E."/>
            <person name="Emms D."/>
            <person name="Macleod O."/>
            <person name="Voorheis P."/>
            <person name="Matthews J."/>
            <person name="Matthews K."/>
            <person name="Carrington M."/>
        </authorList>
    </citation>
    <scope>NUCLEOTIDE SEQUENCE [LARGE SCALE GENOMIC DNA]</scope>
    <source>
        <strain evidence="5">Edinburgh</strain>
    </source>
</reference>
<dbReference type="OrthoDB" id="120976at2759"/>
<dbReference type="GO" id="GO:0005096">
    <property type="term" value="F:GTPase activator activity"/>
    <property type="evidence" value="ECO:0007669"/>
    <property type="project" value="UniProtKB-KW"/>
</dbReference>
<dbReference type="AlphaFoldDB" id="A0A1X0NTA0"/>
<evidence type="ECO:0000313" key="5">
    <source>
        <dbReference type="EMBL" id="ORC87936.1"/>
    </source>
</evidence>
<dbReference type="PANTHER" id="PTHR24113:SF12">
    <property type="entry name" value="RAN GTPASE-ACTIVATING PROTEIN 1"/>
    <property type="match status" value="1"/>
</dbReference>